<evidence type="ECO:0000256" key="1">
    <source>
        <dbReference type="SAM" id="MobiDB-lite"/>
    </source>
</evidence>
<dbReference type="InterPro" id="IPR055551">
    <property type="entry name" value="DUF7127"/>
</dbReference>
<dbReference type="AlphaFoldDB" id="M0A9I2"/>
<feature type="region of interest" description="Disordered" evidence="1">
    <location>
        <begin position="1"/>
        <end position="66"/>
    </location>
</feature>
<dbReference type="Pfam" id="PF23444">
    <property type="entry name" value="DUF7127"/>
    <property type="match status" value="1"/>
</dbReference>
<dbReference type="PATRIC" id="fig|1230458.4.peg.825"/>
<comment type="caution">
    <text evidence="2">The sequence shown here is derived from an EMBL/GenBank/DDBJ whole genome shotgun (WGS) entry which is preliminary data.</text>
</comment>
<dbReference type="STRING" id="1230458.C484_04095"/>
<dbReference type="EMBL" id="AOIL01000013">
    <property type="protein sequence ID" value="ELY95440.1"/>
    <property type="molecule type" value="Genomic_DNA"/>
</dbReference>
<name>M0A9I2_9EURY</name>
<reference evidence="2 3" key="1">
    <citation type="journal article" date="2014" name="PLoS Genet.">
        <title>Phylogenetically driven sequencing of extremely halophilic archaea reveals strategies for static and dynamic osmo-response.</title>
        <authorList>
            <person name="Becker E.A."/>
            <person name="Seitzer P.M."/>
            <person name="Tritt A."/>
            <person name="Larsen D."/>
            <person name="Krusor M."/>
            <person name="Yao A.I."/>
            <person name="Wu D."/>
            <person name="Madern D."/>
            <person name="Eisen J.A."/>
            <person name="Darling A.E."/>
            <person name="Facciotti M.T."/>
        </authorList>
    </citation>
    <scope>NUCLEOTIDE SEQUENCE [LARGE SCALE GENOMIC DNA]</scope>
    <source>
        <strain evidence="2 3">DSM 12281</strain>
    </source>
</reference>
<feature type="region of interest" description="Disordered" evidence="1">
    <location>
        <begin position="102"/>
        <end position="168"/>
    </location>
</feature>
<gene>
    <name evidence="2" type="ORF">C484_04095</name>
</gene>
<feature type="compositionally biased region" description="Basic and acidic residues" evidence="1">
    <location>
        <begin position="102"/>
        <end position="122"/>
    </location>
</feature>
<feature type="compositionally biased region" description="Low complexity" evidence="1">
    <location>
        <begin position="132"/>
        <end position="160"/>
    </location>
</feature>
<keyword evidence="3" id="KW-1185">Reference proteome</keyword>
<organism evidence="2 3">
    <name type="scientific">Natrialba taiwanensis DSM 12281</name>
    <dbReference type="NCBI Taxonomy" id="1230458"/>
    <lineage>
        <taxon>Archaea</taxon>
        <taxon>Methanobacteriati</taxon>
        <taxon>Methanobacteriota</taxon>
        <taxon>Stenosarchaea group</taxon>
        <taxon>Halobacteria</taxon>
        <taxon>Halobacteriales</taxon>
        <taxon>Natrialbaceae</taxon>
        <taxon>Natrialba</taxon>
    </lineage>
</organism>
<evidence type="ECO:0000313" key="2">
    <source>
        <dbReference type="EMBL" id="ELY95440.1"/>
    </source>
</evidence>
<sequence length="264" mass="29052">MTRDDPHDRNDPHDRTDRNDGDDDPAERRAQETGWLATVRALLERLDRSPNSNTLSPAGRGGRNRSVFDYSISIRTGDDLLDDSRFGESFADEWVDRLRQDERGETDSDRTWDRDRNHDRAGRPRTRRHRASSSTGPPSHPSSTPSARSSSAADTPSSSRADSHHITTRTHDDELLVIADVSGAHVDVDADDVTVGFSDTALVIAVAGTELDRIDVPWSDRTGRAAINNGVLTVRVQPADAPEDATETSSDSDTETETDPEGDR</sequence>
<dbReference type="Proteomes" id="UP000011648">
    <property type="component" value="Unassembled WGS sequence"/>
</dbReference>
<feature type="region of interest" description="Disordered" evidence="1">
    <location>
        <begin position="236"/>
        <end position="264"/>
    </location>
</feature>
<feature type="compositionally biased region" description="Basic and acidic residues" evidence="1">
    <location>
        <begin position="1"/>
        <end position="19"/>
    </location>
</feature>
<accession>M0A9I2</accession>
<dbReference type="OrthoDB" id="170746at2157"/>
<protein>
    <submittedName>
        <fullName evidence="2">Uncharacterized protein</fullName>
    </submittedName>
</protein>
<feature type="compositionally biased region" description="Acidic residues" evidence="1">
    <location>
        <begin position="241"/>
        <end position="264"/>
    </location>
</feature>
<dbReference type="RefSeq" id="WP_006824686.1">
    <property type="nucleotide sequence ID" value="NZ_AOIL01000013.1"/>
</dbReference>
<evidence type="ECO:0000313" key="3">
    <source>
        <dbReference type="Proteomes" id="UP000011648"/>
    </source>
</evidence>
<proteinExistence type="predicted"/>